<organism evidence="2 3">
    <name type="scientific">Datura stramonium</name>
    <name type="common">Jimsonweed</name>
    <name type="synonym">Common thornapple</name>
    <dbReference type="NCBI Taxonomy" id="4076"/>
    <lineage>
        <taxon>Eukaryota</taxon>
        <taxon>Viridiplantae</taxon>
        <taxon>Streptophyta</taxon>
        <taxon>Embryophyta</taxon>
        <taxon>Tracheophyta</taxon>
        <taxon>Spermatophyta</taxon>
        <taxon>Magnoliopsida</taxon>
        <taxon>eudicotyledons</taxon>
        <taxon>Gunneridae</taxon>
        <taxon>Pentapetalae</taxon>
        <taxon>asterids</taxon>
        <taxon>lamiids</taxon>
        <taxon>Solanales</taxon>
        <taxon>Solanaceae</taxon>
        <taxon>Solanoideae</taxon>
        <taxon>Datureae</taxon>
        <taxon>Datura</taxon>
    </lineage>
</organism>
<feature type="non-terminal residue" evidence="2">
    <location>
        <position position="82"/>
    </location>
</feature>
<gene>
    <name evidence="2" type="ORF">HAX54_041351</name>
</gene>
<protein>
    <submittedName>
        <fullName evidence="2">Uncharacterized protein</fullName>
    </submittedName>
</protein>
<evidence type="ECO:0000313" key="3">
    <source>
        <dbReference type="Proteomes" id="UP000823775"/>
    </source>
</evidence>
<feature type="compositionally biased region" description="Acidic residues" evidence="1">
    <location>
        <begin position="65"/>
        <end position="82"/>
    </location>
</feature>
<sequence length="82" mass="9271">MTTSHTYFTKAQQPAEPPTKSLDVEAKHIAENKSMYHVIKTLKTQMNSLLVTGRHRRTRSPSISIDDEISNDDEECVEQAPS</sequence>
<feature type="region of interest" description="Disordered" evidence="1">
    <location>
        <begin position="1"/>
        <end position="21"/>
    </location>
</feature>
<dbReference type="EMBL" id="JACEIK010000596">
    <property type="protein sequence ID" value="MCD7459582.1"/>
    <property type="molecule type" value="Genomic_DNA"/>
</dbReference>
<name>A0ABS8SL00_DATST</name>
<evidence type="ECO:0000313" key="2">
    <source>
        <dbReference type="EMBL" id="MCD7459582.1"/>
    </source>
</evidence>
<dbReference type="Proteomes" id="UP000823775">
    <property type="component" value="Unassembled WGS sequence"/>
</dbReference>
<accession>A0ABS8SL00</accession>
<reference evidence="2 3" key="1">
    <citation type="journal article" date="2021" name="BMC Genomics">
        <title>Datura genome reveals duplications of psychoactive alkaloid biosynthetic genes and high mutation rate following tissue culture.</title>
        <authorList>
            <person name="Rajewski A."/>
            <person name="Carter-House D."/>
            <person name="Stajich J."/>
            <person name="Litt A."/>
        </authorList>
    </citation>
    <scope>NUCLEOTIDE SEQUENCE [LARGE SCALE GENOMIC DNA]</scope>
    <source>
        <strain evidence="2">AR-01</strain>
    </source>
</reference>
<comment type="caution">
    <text evidence="2">The sequence shown here is derived from an EMBL/GenBank/DDBJ whole genome shotgun (WGS) entry which is preliminary data.</text>
</comment>
<evidence type="ECO:0000256" key="1">
    <source>
        <dbReference type="SAM" id="MobiDB-lite"/>
    </source>
</evidence>
<keyword evidence="3" id="KW-1185">Reference proteome</keyword>
<feature type="region of interest" description="Disordered" evidence="1">
    <location>
        <begin position="53"/>
        <end position="82"/>
    </location>
</feature>
<feature type="compositionally biased region" description="Polar residues" evidence="1">
    <location>
        <begin position="1"/>
        <end position="12"/>
    </location>
</feature>
<proteinExistence type="predicted"/>